<evidence type="ECO:0000256" key="1">
    <source>
        <dbReference type="SAM" id="Phobius"/>
    </source>
</evidence>
<sequence>MRKMGDGRTTDRPMAPVTARLLVLGFVLAALAGIGLPGTSGFPAELLIIVTALHSHTGAGLAALFGTVLAVGASDTGDRRLSAAGSRTAAAER</sequence>
<feature type="transmembrane region" description="Helical" evidence="1">
    <location>
        <begin position="46"/>
        <end position="71"/>
    </location>
</feature>
<organism evidence="2 3">
    <name type="scientific">Candidatus Accumulibacter aalborgensis</name>
    <dbReference type="NCBI Taxonomy" id="1860102"/>
    <lineage>
        <taxon>Bacteria</taxon>
        <taxon>Pseudomonadati</taxon>
        <taxon>Pseudomonadota</taxon>
        <taxon>Betaproteobacteria</taxon>
        <taxon>Candidatus Accumulibacter</taxon>
    </lineage>
</organism>
<dbReference type="Proteomes" id="UP000199169">
    <property type="component" value="Unassembled WGS sequence"/>
</dbReference>
<proteinExistence type="predicted"/>
<dbReference type="EMBL" id="FLQX01000099">
    <property type="protein sequence ID" value="SBT05603.1"/>
    <property type="molecule type" value="Genomic_DNA"/>
</dbReference>
<reference evidence="2 3" key="1">
    <citation type="submission" date="2016-06" db="EMBL/GenBank/DDBJ databases">
        <authorList>
            <person name="Kjaerup R.B."/>
            <person name="Dalgaard T.S."/>
            <person name="Juul-Madsen H.R."/>
        </authorList>
    </citation>
    <scope>NUCLEOTIDE SEQUENCE [LARGE SCALE GENOMIC DNA]</scope>
    <source>
        <strain evidence="2">3</strain>
    </source>
</reference>
<keyword evidence="1" id="KW-0812">Transmembrane</keyword>
<accession>A0A1A8XNS1</accession>
<dbReference type="RefSeq" id="WP_186406667.1">
    <property type="nucleotide sequence ID" value="NZ_FLQX01000099.1"/>
</dbReference>
<dbReference type="STRING" id="1860102.ACCAA_240004"/>
<name>A0A1A8XNS1_9PROT</name>
<dbReference type="AlphaFoldDB" id="A0A1A8XNS1"/>
<keyword evidence="1" id="KW-0472">Membrane</keyword>
<keyword evidence="1" id="KW-1133">Transmembrane helix</keyword>
<keyword evidence="3" id="KW-1185">Reference proteome</keyword>
<feature type="transmembrane region" description="Helical" evidence="1">
    <location>
        <begin position="21"/>
        <end position="40"/>
    </location>
</feature>
<protein>
    <submittedName>
        <fullName evidence="2">Uncharacterized protein</fullName>
    </submittedName>
</protein>
<evidence type="ECO:0000313" key="2">
    <source>
        <dbReference type="EMBL" id="SBT05603.1"/>
    </source>
</evidence>
<gene>
    <name evidence="2" type="ORF">ACCAA_240004</name>
</gene>
<evidence type="ECO:0000313" key="3">
    <source>
        <dbReference type="Proteomes" id="UP000199169"/>
    </source>
</evidence>